<evidence type="ECO:0000256" key="3">
    <source>
        <dbReference type="ARBA" id="ARBA00022741"/>
    </source>
</evidence>
<dbReference type="EMBL" id="VSSQ01141989">
    <property type="protein sequence ID" value="MPN63090.1"/>
    <property type="molecule type" value="Genomic_DNA"/>
</dbReference>
<keyword evidence="2 7" id="KW-0808">Transferase</keyword>
<accession>A0A645JIZ8</accession>
<dbReference type="AlphaFoldDB" id="A0A645JIZ8"/>
<dbReference type="GO" id="GO:0004370">
    <property type="term" value="F:glycerol kinase activity"/>
    <property type="evidence" value="ECO:0007669"/>
    <property type="project" value="UniProtKB-EC"/>
</dbReference>
<evidence type="ECO:0000256" key="4">
    <source>
        <dbReference type="ARBA" id="ARBA00022777"/>
    </source>
</evidence>
<comment type="similarity">
    <text evidence="1">Belongs to the FGGY kinase family.</text>
</comment>
<evidence type="ECO:0000259" key="6">
    <source>
        <dbReference type="Pfam" id="PF02782"/>
    </source>
</evidence>
<dbReference type="SUPFAM" id="SSF53067">
    <property type="entry name" value="Actin-like ATPase domain"/>
    <property type="match status" value="1"/>
</dbReference>
<sequence>MQTDTGILLKELRVDGGASRDNFLMQFQADIMDLPLRRPMIRETTALGAAYLAGLATGFWRDLDEIRTHWTLDKMYEPNMELAQRQELMRHWHKAVGRALNWADHEE</sequence>
<protein>
    <submittedName>
        <fullName evidence="7">Glycerol kinase</fullName>
        <ecNumber evidence="7">2.7.1.30</ecNumber>
    </submittedName>
</protein>
<dbReference type="InterPro" id="IPR018485">
    <property type="entry name" value="FGGY_C"/>
</dbReference>
<dbReference type="Pfam" id="PF02782">
    <property type="entry name" value="FGGY_C"/>
    <property type="match status" value="1"/>
</dbReference>
<keyword evidence="5" id="KW-0067">ATP-binding</keyword>
<evidence type="ECO:0000256" key="5">
    <source>
        <dbReference type="ARBA" id="ARBA00022840"/>
    </source>
</evidence>
<keyword evidence="4 7" id="KW-0418">Kinase</keyword>
<dbReference type="GO" id="GO:0005524">
    <property type="term" value="F:ATP binding"/>
    <property type="evidence" value="ECO:0007669"/>
    <property type="project" value="UniProtKB-KW"/>
</dbReference>
<dbReference type="PANTHER" id="PTHR10196:SF69">
    <property type="entry name" value="GLYCEROL KINASE"/>
    <property type="match status" value="1"/>
</dbReference>
<dbReference type="EC" id="2.7.1.30" evidence="7"/>
<keyword evidence="3" id="KW-0547">Nucleotide-binding</keyword>
<evidence type="ECO:0000256" key="2">
    <source>
        <dbReference type="ARBA" id="ARBA00022679"/>
    </source>
</evidence>
<dbReference type="GO" id="GO:0005829">
    <property type="term" value="C:cytosol"/>
    <property type="evidence" value="ECO:0007669"/>
    <property type="project" value="TreeGrafter"/>
</dbReference>
<proteinExistence type="inferred from homology"/>
<dbReference type="PANTHER" id="PTHR10196">
    <property type="entry name" value="SUGAR KINASE"/>
    <property type="match status" value="1"/>
</dbReference>
<organism evidence="7">
    <name type="scientific">bioreactor metagenome</name>
    <dbReference type="NCBI Taxonomy" id="1076179"/>
    <lineage>
        <taxon>unclassified sequences</taxon>
        <taxon>metagenomes</taxon>
        <taxon>ecological metagenomes</taxon>
    </lineage>
</organism>
<evidence type="ECO:0000256" key="1">
    <source>
        <dbReference type="ARBA" id="ARBA00009156"/>
    </source>
</evidence>
<comment type="caution">
    <text evidence="7">The sequence shown here is derived from an EMBL/GenBank/DDBJ whole genome shotgun (WGS) entry which is preliminary data.</text>
</comment>
<dbReference type="Gene3D" id="3.30.420.40">
    <property type="match status" value="1"/>
</dbReference>
<reference evidence="7" key="1">
    <citation type="submission" date="2019-08" db="EMBL/GenBank/DDBJ databases">
        <authorList>
            <person name="Kucharzyk K."/>
            <person name="Murdoch R.W."/>
            <person name="Higgins S."/>
            <person name="Loffler F."/>
        </authorList>
    </citation>
    <scope>NUCLEOTIDE SEQUENCE</scope>
</reference>
<dbReference type="InterPro" id="IPR043129">
    <property type="entry name" value="ATPase_NBD"/>
</dbReference>
<gene>
    <name evidence="7" type="primary">glpK_41</name>
    <name evidence="7" type="ORF">SDC9_210844</name>
</gene>
<dbReference type="GO" id="GO:0019563">
    <property type="term" value="P:glycerol catabolic process"/>
    <property type="evidence" value="ECO:0007669"/>
    <property type="project" value="TreeGrafter"/>
</dbReference>
<feature type="domain" description="Carbohydrate kinase FGGY C-terminal" evidence="6">
    <location>
        <begin position="2"/>
        <end position="56"/>
    </location>
</feature>
<name>A0A645JIZ8_9ZZZZ</name>
<evidence type="ECO:0000313" key="7">
    <source>
        <dbReference type="EMBL" id="MPN63090.1"/>
    </source>
</evidence>